<dbReference type="Gene3D" id="3.40.50.150">
    <property type="entry name" value="Vaccinia Virus protein VP39"/>
    <property type="match status" value="1"/>
</dbReference>
<organism evidence="2 3">
    <name type="scientific">Protea cynaroides</name>
    <dbReference type="NCBI Taxonomy" id="273540"/>
    <lineage>
        <taxon>Eukaryota</taxon>
        <taxon>Viridiplantae</taxon>
        <taxon>Streptophyta</taxon>
        <taxon>Embryophyta</taxon>
        <taxon>Tracheophyta</taxon>
        <taxon>Spermatophyta</taxon>
        <taxon>Magnoliopsida</taxon>
        <taxon>Proteales</taxon>
        <taxon>Proteaceae</taxon>
        <taxon>Protea</taxon>
    </lineage>
</organism>
<dbReference type="OrthoDB" id="407325at2759"/>
<proteinExistence type="predicted"/>
<evidence type="ECO:0000313" key="2">
    <source>
        <dbReference type="EMBL" id="KAJ4963139.1"/>
    </source>
</evidence>
<dbReference type="InterPro" id="IPR029063">
    <property type="entry name" value="SAM-dependent_MTases_sf"/>
</dbReference>
<feature type="region of interest" description="Disordered" evidence="1">
    <location>
        <begin position="1"/>
        <end position="24"/>
    </location>
</feature>
<evidence type="ECO:0000313" key="3">
    <source>
        <dbReference type="Proteomes" id="UP001141806"/>
    </source>
</evidence>
<sequence>MKDTREGTISRYQNKKDPKPKSAHYSGATLRLVTVWKPSNKEGEVIAMEDDETAKALPLHLLMFRNRRNDFTPLSLNARVQYVDSQNIKEGYGLWYGISIVLAEISGTFMVELGAGTSLPGLVTAKVGSDVTLTDNPNRFRGFDYGLLWTVFNKVVSTGAEEDSKRKRALAVTMVNGLAEIGCHHVLNIWKLRWK</sequence>
<dbReference type="EMBL" id="JAMYWD010000008">
    <property type="protein sequence ID" value="KAJ4963139.1"/>
    <property type="molecule type" value="Genomic_DNA"/>
</dbReference>
<name>A0A9Q0K443_9MAGN</name>
<reference evidence="2" key="1">
    <citation type="journal article" date="2023" name="Plant J.">
        <title>The genome of the king protea, Protea cynaroides.</title>
        <authorList>
            <person name="Chang J."/>
            <person name="Duong T.A."/>
            <person name="Schoeman C."/>
            <person name="Ma X."/>
            <person name="Roodt D."/>
            <person name="Barker N."/>
            <person name="Li Z."/>
            <person name="Van de Peer Y."/>
            <person name="Mizrachi E."/>
        </authorList>
    </citation>
    <scope>NUCLEOTIDE SEQUENCE</scope>
    <source>
        <tissue evidence="2">Young leaves</tissue>
    </source>
</reference>
<comment type="caution">
    <text evidence="2">The sequence shown here is derived from an EMBL/GenBank/DDBJ whole genome shotgun (WGS) entry which is preliminary data.</text>
</comment>
<dbReference type="Proteomes" id="UP001141806">
    <property type="component" value="Unassembled WGS sequence"/>
</dbReference>
<evidence type="ECO:0000256" key="1">
    <source>
        <dbReference type="SAM" id="MobiDB-lite"/>
    </source>
</evidence>
<accession>A0A9Q0K443</accession>
<protein>
    <submittedName>
        <fullName evidence="2">Uncharacterized protein</fullName>
    </submittedName>
</protein>
<gene>
    <name evidence="2" type="ORF">NE237_023078</name>
</gene>
<keyword evidence="3" id="KW-1185">Reference proteome</keyword>
<feature type="compositionally biased region" description="Basic and acidic residues" evidence="1">
    <location>
        <begin position="1"/>
        <end position="20"/>
    </location>
</feature>
<dbReference type="AlphaFoldDB" id="A0A9Q0K443"/>